<feature type="domain" description="DUF1995" evidence="1">
    <location>
        <begin position="3"/>
        <end position="67"/>
    </location>
</feature>
<dbReference type="Pfam" id="PF09353">
    <property type="entry name" value="DUF1995"/>
    <property type="match status" value="1"/>
</dbReference>
<protein>
    <submittedName>
        <fullName evidence="2">DUF1995 domain-containing protein</fullName>
    </submittedName>
</protein>
<evidence type="ECO:0000313" key="3">
    <source>
        <dbReference type="Proteomes" id="UP000485058"/>
    </source>
</evidence>
<dbReference type="PANTHER" id="PTHR34051:SF1">
    <property type="entry name" value="PROTEIN LOW PSII ACCUMULATION 3, CHLOROPLASTIC"/>
    <property type="match status" value="1"/>
</dbReference>
<accession>A0A699ZAZ3</accession>
<dbReference type="PANTHER" id="PTHR34051">
    <property type="entry name" value="PROTEIN LOW PSII ACCUMULATION 3, CHLOROPLASTIC"/>
    <property type="match status" value="1"/>
</dbReference>
<dbReference type="EMBL" id="BLLF01001520">
    <property type="protein sequence ID" value="GFH19783.1"/>
    <property type="molecule type" value="Genomic_DNA"/>
</dbReference>
<evidence type="ECO:0000259" key="1">
    <source>
        <dbReference type="Pfam" id="PF09353"/>
    </source>
</evidence>
<reference evidence="2 3" key="1">
    <citation type="submission" date="2020-02" db="EMBL/GenBank/DDBJ databases">
        <title>Draft genome sequence of Haematococcus lacustris strain NIES-144.</title>
        <authorList>
            <person name="Morimoto D."/>
            <person name="Nakagawa S."/>
            <person name="Yoshida T."/>
            <person name="Sawayama S."/>
        </authorList>
    </citation>
    <scope>NUCLEOTIDE SEQUENCE [LARGE SCALE GENOMIC DNA]</scope>
    <source>
        <strain evidence="2 3">NIES-144</strain>
    </source>
</reference>
<proteinExistence type="predicted"/>
<dbReference type="InterPro" id="IPR044687">
    <property type="entry name" value="LPA3"/>
</dbReference>
<dbReference type="InterPro" id="IPR018962">
    <property type="entry name" value="DUF1995"/>
</dbReference>
<evidence type="ECO:0000313" key="2">
    <source>
        <dbReference type="EMBL" id="GFH19783.1"/>
    </source>
</evidence>
<feature type="non-terminal residue" evidence="2">
    <location>
        <position position="1"/>
    </location>
</feature>
<keyword evidence="3" id="KW-1185">Reference proteome</keyword>
<sequence>VFPASYEQAVRQAQQSVQAAIADGCKLIEVEFPTAGLASVSGDGEGHLTCSVNEMNASMRYLRAFLSAFKDSAAASNTLAEPTA</sequence>
<dbReference type="Proteomes" id="UP000485058">
    <property type="component" value="Unassembled WGS sequence"/>
</dbReference>
<name>A0A699ZAZ3_HAELA</name>
<gene>
    <name evidence="2" type="ORF">HaLaN_16796</name>
</gene>
<organism evidence="2 3">
    <name type="scientific">Haematococcus lacustris</name>
    <name type="common">Green alga</name>
    <name type="synonym">Haematococcus pluvialis</name>
    <dbReference type="NCBI Taxonomy" id="44745"/>
    <lineage>
        <taxon>Eukaryota</taxon>
        <taxon>Viridiplantae</taxon>
        <taxon>Chlorophyta</taxon>
        <taxon>core chlorophytes</taxon>
        <taxon>Chlorophyceae</taxon>
        <taxon>CS clade</taxon>
        <taxon>Chlamydomonadales</taxon>
        <taxon>Haematococcaceae</taxon>
        <taxon>Haematococcus</taxon>
    </lineage>
</organism>
<dbReference type="AlphaFoldDB" id="A0A699ZAZ3"/>
<comment type="caution">
    <text evidence="2">The sequence shown here is derived from an EMBL/GenBank/DDBJ whole genome shotgun (WGS) entry which is preliminary data.</text>
</comment>